<dbReference type="Pfam" id="PF04046">
    <property type="entry name" value="PSP"/>
    <property type="match status" value="1"/>
</dbReference>
<dbReference type="EMBL" id="OX465084">
    <property type="protein sequence ID" value="CAI9296719.1"/>
    <property type="molecule type" value="Genomic_DNA"/>
</dbReference>
<dbReference type="FunFam" id="3.90.79.10:FF:000060">
    <property type="entry name" value="Nudix hydrolase 1"/>
    <property type="match status" value="1"/>
</dbReference>
<dbReference type="GO" id="GO:0016787">
    <property type="term" value="F:hydrolase activity"/>
    <property type="evidence" value="ECO:0007669"/>
    <property type="project" value="UniProtKB-KW"/>
</dbReference>
<proteinExistence type="predicted"/>
<feature type="domain" description="Nudix hydrolase" evidence="7">
    <location>
        <begin position="7"/>
        <end position="142"/>
    </location>
</feature>
<sequence>MSSSSPPPAPVIAVVVFLIKDNTVLLGRRRDSVGHNTFALPGGRLEFGESFEECATREVKEETGLDIKDIQFLTVTNDVFTEAEKTFHSVAIYMRASLSDPYQIPQNVEPDKCYGWDWSALSSSHRRLLHHHLQKMTTIKRALQDDSELTSVQIIYKLLSRKSKKKLEQLLHQWSEWHAQECSLSEGSNEDLESGEETYLPALNVNSERSCIISVYMDTQVNKKQRIENTEFNKDSIPVYDRNYPLPMSNDDVATKESVDDIVNASRCFNCDAYDHSLKECSKPFNKEVVSNARKLYQLKSKRPSGPRVLTRYYQNTPGGKFDGLKPGCLDLETRKLLHLGEFDPPPWLNRMREMGYPPGYLDLEDEDQPSGIIIFTNEDTKENEKCIDKNFTERKRKMSVNIPGINAPIPVNADKNRWVTPNSQLKGLKSCRNNNNYYNSSLNKKVKNSSELHLQYHSCEQSWRPECIRGSTPVYARGEHIYARAFPLLSNYANRYWDHINQGNSPSSFHG</sequence>
<dbReference type="InterPro" id="IPR052115">
    <property type="entry name" value="NEXT_complex_subunit_ZCCHC8"/>
</dbReference>
<dbReference type="PROSITE" id="PS00893">
    <property type="entry name" value="NUDIX_BOX"/>
    <property type="match status" value="1"/>
</dbReference>
<evidence type="ECO:0000256" key="5">
    <source>
        <dbReference type="ARBA" id="ARBA00022833"/>
    </source>
</evidence>
<dbReference type="AlphaFoldDB" id="A0AA35ZR11"/>
<dbReference type="PANTHER" id="PTHR13316:SF0">
    <property type="entry name" value="ZINC FINGER CCHC DOMAIN-CONTAINING PROTEIN 8"/>
    <property type="match status" value="1"/>
</dbReference>
<evidence type="ECO:0000256" key="6">
    <source>
        <dbReference type="ARBA" id="ARBA00023242"/>
    </source>
</evidence>
<dbReference type="Gene3D" id="3.90.79.10">
    <property type="entry name" value="Nucleoside Triphosphate Pyrophosphohydrolase"/>
    <property type="match status" value="1"/>
</dbReference>
<evidence type="ECO:0000256" key="2">
    <source>
        <dbReference type="ARBA" id="ARBA00022723"/>
    </source>
</evidence>
<accession>A0AA35ZR11</accession>
<organism evidence="8 9">
    <name type="scientific">Lactuca saligna</name>
    <name type="common">Willowleaf lettuce</name>
    <dbReference type="NCBI Taxonomy" id="75948"/>
    <lineage>
        <taxon>Eukaryota</taxon>
        <taxon>Viridiplantae</taxon>
        <taxon>Streptophyta</taxon>
        <taxon>Embryophyta</taxon>
        <taxon>Tracheophyta</taxon>
        <taxon>Spermatophyta</taxon>
        <taxon>Magnoliopsida</taxon>
        <taxon>eudicotyledons</taxon>
        <taxon>Gunneridae</taxon>
        <taxon>Pentapetalae</taxon>
        <taxon>asterids</taxon>
        <taxon>campanulids</taxon>
        <taxon>Asterales</taxon>
        <taxon>Asteraceae</taxon>
        <taxon>Cichorioideae</taxon>
        <taxon>Cichorieae</taxon>
        <taxon>Lactucinae</taxon>
        <taxon>Lactuca</taxon>
    </lineage>
</organism>
<evidence type="ECO:0000313" key="8">
    <source>
        <dbReference type="EMBL" id="CAI9296719.1"/>
    </source>
</evidence>
<comment type="subcellular location">
    <subcellularLocation>
        <location evidence="1">Nucleus</location>
    </subcellularLocation>
</comment>
<dbReference type="InterPro" id="IPR020084">
    <property type="entry name" value="NUDIX_hydrolase_CS"/>
</dbReference>
<keyword evidence="5" id="KW-0862">Zinc</keyword>
<keyword evidence="6" id="KW-0539">Nucleus</keyword>
<dbReference type="SUPFAM" id="SSF55811">
    <property type="entry name" value="Nudix"/>
    <property type="match status" value="1"/>
</dbReference>
<keyword evidence="2" id="KW-0479">Metal-binding</keyword>
<dbReference type="InterPro" id="IPR015797">
    <property type="entry name" value="NUDIX_hydrolase-like_dom_sf"/>
</dbReference>
<evidence type="ECO:0000256" key="3">
    <source>
        <dbReference type="ARBA" id="ARBA00022771"/>
    </source>
</evidence>
<evidence type="ECO:0000256" key="1">
    <source>
        <dbReference type="ARBA" id="ARBA00004123"/>
    </source>
</evidence>
<keyword evidence="3" id="KW-0863">Zinc-finger</keyword>
<reference evidence="8" key="1">
    <citation type="submission" date="2023-04" db="EMBL/GenBank/DDBJ databases">
        <authorList>
            <person name="Vijverberg K."/>
            <person name="Xiong W."/>
            <person name="Schranz E."/>
        </authorList>
    </citation>
    <scope>NUCLEOTIDE SEQUENCE</scope>
</reference>
<dbReference type="Pfam" id="PF00293">
    <property type="entry name" value="NUDIX"/>
    <property type="match status" value="1"/>
</dbReference>
<dbReference type="GO" id="GO:0071013">
    <property type="term" value="C:catalytic step 2 spliceosome"/>
    <property type="evidence" value="ECO:0007669"/>
    <property type="project" value="TreeGrafter"/>
</dbReference>
<dbReference type="InterPro" id="IPR000086">
    <property type="entry name" value="NUDIX_hydrolase_dom"/>
</dbReference>
<keyword evidence="4" id="KW-0378">Hydrolase</keyword>
<dbReference type="GO" id="GO:0003723">
    <property type="term" value="F:RNA binding"/>
    <property type="evidence" value="ECO:0007669"/>
    <property type="project" value="TreeGrafter"/>
</dbReference>
<dbReference type="CDD" id="cd04678">
    <property type="entry name" value="NUDIX_MTH2_Nudt15"/>
    <property type="match status" value="1"/>
</dbReference>
<keyword evidence="9" id="KW-1185">Reference proteome</keyword>
<dbReference type="GO" id="GO:0008270">
    <property type="term" value="F:zinc ion binding"/>
    <property type="evidence" value="ECO:0007669"/>
    <property type="project" value="UniProtKB-KW"/>
</dbReference>
<protein>
    <recommendedName>
        <fullName evidence="7">Nudix hydrolase domain-containing protein</fullName>
    </recommendedName>
</protein>
<gene>
    <name evidence="8" type="ORF">LSALG_LOCUS35569</name>
</gene>
<evidence type="ECO:0000256" key="4">
    <source>
        <dbReference type="ARBA" id="ARBA00022801"/>
    </source>
</evidence>
<dbReference type="InterPro" id="IPR020476">
    <property type="entry name" value="Nudix_hydrolase"/>
</dbReference>
<dbReference type="PRINTS" id="PR00502">
    <property type="entry name" value="NUDIXFAMILY"/>
</dbReference>
<dbReference type="SMART" id="SM00581">
    <property type="entry name" value="PSP"/>
    <property type="match status" value="1"/>
</dbReference>
<evidence type="ECO:0000259" key="7">
    <source>
        <dbReference type="PROSITE" id="PS51462"/>
    </source>
</evidence>
<evidence type="ECO:0000313" key="9">
    <source>
        <dbReference type="Proteomes" id="UP001177003"/>
    </source>
</evidence>
<dbReference type="InterPro" id="IPR006568">
    <property type="entry name" value="PSP_pro-rich"/>
</dbReference>
<dbReference type="PROSITE" id="PS51462">
    <property type="entry name" value="NUDIX"/>
    <property type="match status" value="1"/>
</dbReference>
<name>A0AA35ZR11_LACSI</name>
<dbReference type="PANTHER" id="PTHR13316">
    <property type="entry name" value="ZINC FINGER, CCHC DOMAIN CONTAINING 8"/>
    <property type="match status" value="1"/>
</dbReference>
<dbReference type="Proteomes" id="UP001177003">
    <property type="component" value="Chromosome 8"/>
</dbReference>